<sequence>MSAQHRTTSLAWARVRQGALPAAETARGVSVRRPRTGAAR</sequence>
<comment type="caution">
    <text evidence="1">The sequence shown here is derived from an EMBL/GenBank/DDBJ whole genome shotgun (WGS) entry which is preliminary data.</text>
</comment>
<keyword evidence="2" id="KW-1185">Reference proteome</keyword>
<reference evidence="1 2" key="1">
    <citation type="submission" date="2024-09" db="EMBL/GenBank/DDBJ databases">
        <title>The Natural Products Discovery Center: Release of the First 8490 Sequenced Strains for Exploring Actinobacteria Biosynthetic Diversity.</title>
        <authorList>
            <person name="Kalkreuter E."/>
            <person name="Kautsar S.A."/>
            <person name="Yang D."/>
            <person name="Bader C.D."/>
            <person name="Teijaro C.N."/>
            <person name="Fluegel L."/>
            <person name="Davis C.M."/>
            <person name="Simpson J.R."/>
            <person name="Lauterbach L."/>
            <person name="Steele A.D."/>
            <person name="Gui C."/>
            <person name="Meng S."/>
            <person name="Li G."/>
            <person name="Viehrig K."/>
            <person name="Ye F."/>
            <person name="Su P."/>
            <person name="Kiefer A.F."/>
            <person name="Nichols A."/>
            <person name="Cepeda A.J."/>
            <person name="Yan W."/>
            <person name="Fan B."/>
            <person name="Jiang Y."/>
            <person name="Adhikari A."/>
            <person name="Zheng C.-J."/>
            <person name="Schuster L."/>
            <person name="Cowan T.M."/>
            <person name="Smanski M.J."/>
            <person name="Chevrette M.G."/>
            <person name="De Carvalho L.P.S."/>
            <person name="Shen B."/>
        </authorList>
    </citation>
    <scope>NUCLEOTIDE SEQUENCE [LARGE SCALE GENOMIC DNA]</scope>
    <source>
        <strain evidence="1 2">NPDC058348</strain>
    </source>
</reference>
<name>A0ABW6FM70_9ACTN</name>
<protein>
    <submittedName>
        <fullName evidence="1">Uncharacterized protein</fullName>
    </submittedName>
</protein>
<dbReference type="RefSeq" id="WP_386713538.1">
    <property type="nucleotide sequence ID" value="NZ_JBHXIJ010000079.1"/>
</dbReference>
<accession>A0ABW6FM70</accession>
<evidence type="ECO:0000313" key="2">
    <source>
        <dbReference type="Proteomes" id="UP001598448"/>
    </source>
</evidence>
<organism evidence="1 2">
    <name type="scientific">Streptomyces albidochromogenes</name>
    <dbReference type="NCBI Taxonomy" id="329524"/>
    <lineage>
        <taxon>Bacteria</taxon>
        <taxon>Bacillati</taxon>
        <taxon>Actinomycetota</taxon>
        <taxon>Actinomycetes</taxon>
        <taxon>Kitasatosporales</taxon>
        <taxon>Streptomycetaceae</taxon>
        <taxon>Streptomyces</taxon>
    </lineage>
</organism>
<gene>
    <name evidence="1" type="ORF">ACFWJN_13755</name>
</gene>
<dbReference type="Proteomes" id="UP001598448">
    <property type="component" value="Unassembled WGS sequence"/>
</dbReference>
<dbReference type="EMBL" id="JBHXIJ010000079">
    <property type="protein sequence ID" value="MFD5100014.1"/>
    <property type="molecule type" value="Genomic_DNA"/>
</dbReference>
<proteinExistence type="predicted"/>
<evidence type="ECO:0000313" key="1">
    <source>
        <dbReference type="EMBL" id="MFD5100014.1"/>
    </source>
</evidence>